<dbReference type="STRING" id="1424334.W822_22725"/>
<dbReference type="EMBL" id="AYXT01000015">
    <property type="protein sequence ID" value="ETF00268.1"/>
    <property type="molecule type" value="Genomic_DNA"/>
</dbReference>
<dbReference type="eggNOG" id="COG3009">
    <property type="taxonomic scope" value="Bacteria"/>
</dbReference>
<dbReference type="PROSITE" id="PS51257">
    <property type="entry name" value="PROKAR_LIPOPROTEIN"/>
    <property type="match status" value="1"/>
</dbReference>
<evidence type="ECO:0000256" key="1">
    <source>
        <dbReference type="SAM" id="SignalP"/>
    </source>
</evidence>
<proteinExistence type="predicted"/>
<evidence type="ECO:0000259" key="2">
    <source>
        <dbReference type="Pfam" id="PF03886"/>
    </source>
</evidence>
<dbReference type="Gene3D" id="3.40.50.10610">
    <property type="entry name" value="ABC-type transport auxiliary lipoprotein component"/>
    <property type="match status" value="1"/>
</dbReference>
<name>V8QLS1_9BURK</name>
<dbReference type="HOGENOM" id="CLU_096001_0_0_4"/>
<evidence type="ECO:0000313" key="3">
    <source>
        <dbReference type="EMBL" id="ETF00268.1"/>
    </source>
</evidence>
<evidence type="ECO:0000313" key="4">
    <source>
        <dbReference type="Proteomes" id="UP000018733"/>
    </source>
</evidence>
<gene>
    <name evidence="3" type="ORF">W822_22725</name>
</gene>
<feature type="chain" id="PRO_5004772895" description="ABC-type transport auxiliary lipoprotein component domain-containing protein" evidence="1">
    <location>
        <begin position="20"/>
        <end position="218"/>
    </location>
</feature>
<dbReference type="RefSeq" id="WP_024007448.1">
    <property type="nucleotide sequence ID" value="NZ_KI650984.1"/>
</dbReference>
<feature type="domain" description="ABC-type transport auxiliary lipoprotein component" evidence="2">
    <location>
        <begin position="33"/>
        <end position="193"/>
    </location>
</feature>
<comment type="caution">
    <text evidence="3">The sequence shown here is derived from an EMBL/GenBank/DDBJ whole genome shotgun (WGS) entry which is preliminary data.</text>
</comment>
<dbReference type="Pfam" id="PF03886">
    <property type="entry name" value="ABC_trans_aux"/>
    <property type="match status" value="1"/>
</dbReference>
<dbReference type="Proteomes" id="UP000018733">
    <property type="component" value="Unassembled WGS sequence"/>
</dbReference>
<reference evidence="3 4" key="1">
    <citation type="journal article" date="2014" name="Genome Announc.">
        <title>Draft Genome Sequence of Advenella kashmirensis Strain W13003, a Polycyclic Aromatic Hydrocarbon-Degrading Bacterium.</title>
        <authorList>
            <person name="Wang X."/>
            <person name="Jin D."/>
            <person name="Zhou L."/>
            <person name="Wu L."/>
            <person name="An W."/>
            <person name="Zhao L."/>
        </authorList>
    </citation>
    <scope>NUCLEOTIDE SEQUENCE [LARGE SCALE GENOMIC DNA]</scope>
    <source>
        <strain evidence="3 4">W13003</strain>
    </source>
</reference>
<dbReference type="PATRIC" id="fig|1424334.3.peg.4551"/>
<protein>
    <recommendedName>
        <fullName evidence="2">ABC-type transport auxiliary lipoprotein component domain-containing protein</fullName>
    </recommendedName>
</protein>
<sequence length="218" mass="22840">MMKSSLSAALRPLTLVALTAVLGACASAPTQYYTLAASDNPTVQGAARFGINVHDVTVPDAVDKAQLMIRQSGDSSAVVPLNGSRWAGSLQDEIQKTLSANLVSRLGAINIQGITGNEQKLPVWLVQTTFHRFDMILNKAAVLDATWRVNPVRMGSRSARVCQTRIQVPAAGGVDALVKSQSQAISLLSDVIAGAIDGHTQVQAGNVAQVQSLGCHSG</sequence>
<dbReference type="SUPFAM" id="SSF159594">
    <property type="entry name" value="XCC0632-like"/>
    <property type="match status" value="1"/>
</dbReference>
<dbReference type="InterPro" id="IPR005586">
    <property type="entry name" value="ABC_trans_aux"/>
</dbReference>
<dbReference type="OrthoDB" id="1494661at2"/>
<feature type="signal peptide" evidence="1">
    <location>
        <begin position="1"/>
        <end position="19"/>
    </location>
</feature>
<keyword evidence="1" id="KW-0732">Signal</keyword>
<accession>V8QLS1</accession>
<keyword evidence="4" id="KW-1185">Reference proteome</keyword>
<organism evidence="3 4">
    <name type="scientific">Advenella kashmirensis W13003</name>
    <dbReference type="NCBI Taxonomy" id="1424334"/>
    <lineage>
        <taxon>Bacteria</taxon>
        <taxon>Pseudomonadati</taxon>
        <taxon>Pseudomonadota</taxon>
        <taxon>Betaproteobacteria</taxon>
        <taxon>Burkholderiales</taxon>
        <taxon>Alcaligenaceae</taxon>
    </lineage>
</organism>
<dbReference type="AlphaFoldDB" id="V8QLS1"/>